<dbReference type="Gene3D" id="3.40.50.10600">
    <property type="entry name" value="SpoIIaa-like domains"/>
    <property type="match status" value="1"/>
</dbReference>
<dbReference type="InterPro" id="IPR036513">
    <property type="entry name" value="STAS_dom_sf"/>
</dbReference>
<dbReference type="RefSeq" id="WP_047885995.1">
    <property type="nucleotide sequence ID" value="NZ_CP071326.1"/>
</dbReference>
<gene>
    <name evidence="1" type="ORF">ABT57_14885</name>
</gene>
<reference evidence="1 2" key="1">
    <citation type="submission" date="2015-05" db="EMBL/GenBank/DDBJ databases">
        <title>Photobacterium galathea sp. nov.</title>
        <authorList>
            <person name="Machado H."/>
            <person name="Gram L."/>
        </authorList>
    </citation>
    <scope>NUCLEOTIDE SEQUENCE [LARGE SCALE GENOMIC DNA]</scope>
    <source>
        <strain evidence="1 2">DSM 22954</strain>
    </source>
</reference>
<dbReference type="OrthoDB" id="7619266at2"/>
<dbReference type="Pfam" id="PF11964">
    <property type="entry name" value="SpoIIAA-like"/>
    <property type="match status" value="1"/>
</dbReference>
<dbReference type="AlphaFoldDB" id="A0A0J1H8R1"/>
<dbReference type="InterPro" id="IPR038396">
    <property type="entry name" value="SpoIIAA-like_sf"/>
</dbReference>
<organism evidence="1 2">
    <name type="scientific">Photobacterium ganghwense</name>
    <dbReference type="NCBI Taxonomy" id="320778"/>
    <lineage>
        <taxon>Bacteria</taxon>
        <taxon>Pseudomonadati</taxon>
        <taxon>Pseudomonadota</taxon>
        <taxon>Gammaproteobacteria</taxon>
        <taxon>Vibrionales</taxon>
        <taxon>Vibrionaceae</taxon>
        <taxon>Photobacterium</taxon>
    </lineage>
</organism>
<dbReference type="SUPFAM" id="SSF52091">
    <property type="entry name" value="SpoIIaa-like"/>
    <property type="match status" value="1"/>
</dbReference>
<proteinExistence type="predicted"/>
<comment type="caution">
    <text evidence="1">The sequence shown here is derived from an EMBL/GenBank/DDBJ whole genome shotgun (WGS) entry which is preliminary data.</text>
</comment>
<dbReference type="PATRIC" id="fig|320778.3.peg.3235"/>
<evidence type="ECO:0000313" key="1">
    <source>
        <dbReference type="EMBL" id="KLV08103.1"/>
    </source>
</evidence>
<evidence type="ECO:0000313" key="2">
    <source>
        <dbReference type="Proteomes" id="UP000035909"/>
    </source>
</evidence>
<dbReference type="STRING" id="320778.ABT57_14885"/>
<evidence type="ECO:0008006" key="3">
    <source>
        <dbReference type="Google" id="ProtNLM"/>
    </source>
</evidence>
<dbReference type="InterPro" id="IPR021866">
    <property type="entry name" value="SpoIIAA-like"/>
</dbReference>
<dbReference type="Proteomes" id="UP000035909">
    <property type="component" value="Unassembled WGS sequence"/>
</dbReference>
<keyword evidence="2" id="KW-1185">Reference proteome</keyword>
<sequence>MFEVKRVGDNRLDIEMSGKLDAEQMGKALDALTEQADGIENGVMLFDVVDYHLPSLGAIGVELGRFPKMIHFIRQFDRAVVLTDKDWIKTVSEFEGKLIPGLEIKGFGRDQKEEAEAWLETGRSS</sequence>
<dbReference type="EMBL" id="LDOU01000015">
    <property type="protein sequence ID" value="KLV08103.1"/>
    <property type="molecule type" value="Genomic_DNA"/>
</dbReference>
<protein>
    <recommendedName>
        <fullName evidence="3">STAS/SEC14 domain-containing protein</fullName>
    </recommendedName>
</protein>
<accession>A0A0J1H8R1</accession>
<name>A0A0J1H8R1_9GAMM</name>